<dbReference type="Gene3D" id="1.20.144.10">
    <property type="entry name" value="Phosphatidic acid phosphatase type 2/haloperoxidase"/>
    <property type="match status" value="1"/>
</dbReference>
<keyword evidence="1" id="KW-1133">Transmembrane helix</keyword>
<feature type="transmembrane region" description="Helical" evidence="1">
    <location>
        <begin position="107"/>
        <end position="125"/>
    </location>
</feature>
<feature type="domain" description="Phosphatidic acid phosphatase type 2/haloperoxidase" evidence="2">
    <location>
        <begin position="107"/>
        <end position="213"/>
    </location>
</feature>
<feature type="transmembrane region" description="Helical" evidence="1">
    <location>
        <begin position="21"/>
        <end position="44"/>
    </location>
</feature>
<feature type="transmembrane region" description="Helical" evidence="1">
    <location>
        <begin position="228"/>
        <end position="252"/>
    </location>
</feature>
<reference evidence="3 4" key="1">
    <citation type="submission" date="2017-07" db="EMBL/GenBank/DDBJ databases">
        <title>Amycolatopsis antarcticus sp. nov., isolated from the surface of an Antarcticus brown macroalga.</title>
        <authorList>
            <person name="Wang J."/>
            <person name="Leiva S."/>
            <person name="Huang J."/>
            <person name="Huang Y."/>
        </authorList>
    </citation>
    <scope>NUCLEOTIDE SEQUENCE [LARGE SCALE GENOMIC DNA]</scope>
    <source>
        <strain evidence="3 4">AU-G6</strain>
    </source>
</reference>
<gene>
    <name evidence="3" type="ORF">CFN78_21680</name>
</gene>
<evidence type="ECO:0000313" key="3">
    <source>
        <dbReference type="EMBL" id="OZM71083.1"/>
    </source>
</evidence>
<evidence type="ECO:0000313" key="4">
    <source>
        <dbReference type="Proteomes" id="UP000242444"/>
    </source>
</evidence>
<feature type="transmembrane region" description="Helical" evidence="1">
    <location>
        <begin position="145"/>
        <end position="164"/>
    </location>
</feature>
<feature type="transmembrane region" description="Helical" evidence="1">
    <location>
        <begin position="198"/>
        <end position="216"/>
    </location>
</feature>
<name>A0A263CY56_9PSEU</name>
<accession>A0A263CY56</accession>
<comment type="caution">
    <text evidence="3">The sequence shown here is derived from an EMBL/GenBank/DDBJ whole genome shotgun (WGS) entry which is preliminary data.</text>
</comment>
<feature type="transmembrane region" description="Helical" evidence="1">
    <location>
        <begin position="258"/>
        <end position="281"/>
    </location>
</feature>
<dbReference type="Pfam" id="PF01569">
    <property type="entry name" value="PAP2"/>
    <property type="match status" value="1"/>
</dbReference>
<dbReference type="SUPFAM" id="SSF48317">
    <property type="entry name" value="Acid phosphatase/Vanadium-dependent haloperoxidase"/>
    <property type="match status" value="1"/>
</dbReference>
<organism evidence="3 4">
    <name type="scientific">Amycolatopsis antarctica</name>
    <dbReference type="NCBI Taxonomy" id="1854586"/>
    <lineage>
        <taxon>Bacteria</taxon>
        <taxon>Bacillati</taxon>
        <taxon>Actinomycetota</taxon>
        <taxon>Actinomycetes</taxon>
        <taxon>Pseudonocardiales</taxon>
        <taxon>Pseudonocardiaceae</taxon>
        <taxon>Amycolatopsis</taxon>
    </lineage>
</organism>
<keyword evidence="1" id="KW-0812">Transmembrane</keyword>
<keyword evidence="4" id="KW-1185">Reference proteome</keyword>
<feature type="transmembrane region" description="Helical" evidence="1">
    <location>
        <begin position="81"/>
        <end position="100"/>
    </location>
</feature>
<evidence type="ECO:0000259" key="2">
    <source>
        <dbReference type="SMART" id="SM00014"/>
    </source>
</evidence>
<dbReference type="AlphaFoldDB" id="A0A263CY56"/>
<evidence type="ECO:0000256" key="1">
    <source>
        <dbReference type="SAM" id="Phobius"/>
    </source>
</evidence>
<keyword evidence="1" id="KW-0472">Membrane</keyword>
<sequence>MVEGMTAHLMTRPPDARTASRYGLFGAALGFGAAAAVVCAVFVWTSAGQSVDRDLLPRAERGGGYEQTTGLVAPAKTVLESFGDTATLLTLVGAVLLTGIASGRARAGVAGVLVFLGSAGLARALKPMIERPDFGLLGSTTHNSFPSGHVAAAAGLLVGLLVAVPARMRGLVAVPGAAGVSVIAAATMVAGWHRLSDVVAAVLLAAALGCLAVAVLRPATEPYRVSDAANWLAAVLMLPLSLAPVVYAGVLAPGPAPLLIAMSVAGAVVTATTLVLVHVLGSAGARAEPARGRSAAAASGTRP</sequence>
<dbReference type="SMART" id="SM00014">
    <property type="entry name" value="acidPPc"/>
    <property type="match status" value="1"/>
</dbReference>
<dbReference type="Proteomes" id="UP000242444">
    <property type="component" value="Unassembled WGS sequence"/>
</dbReference>
<dbReference type="InterPro" id="IPR036938">
    <property type="entry name" value="PAP2/HPO_sf"/>
</dbReference>
<dbReference type="InParanoid" id="A0A263CY56"/>
<dbReference type="OrthoDB" id="3240395at2"/>
<protein>
    <recommendedName>
        <fullName evidence="2">Phosphatidic acid phosphatase type 2/haloperoxidase domain-containing protein</fullName>
    </recommendedName>
</protein>
<proteinExistence type="predicted"/>
<feature type="transmembrane region" description="Helical" evidence="1">
    <location>
        <begin position="171"/>
        <end position="192"/>
    </location>
</feature>
<dbReference type="InterPro" id="IPR000326">
    <property type="entry name" value="PAP2/HPO"/>
</dbReference>
<dbReference type="EMBL" id="NKYE01000015">
    <property type="protein sequence ID" value="OZM71083.1"/>
    <property type="molecule type" value="Genomic_DNA"/>
</dbReference>